<dbReference type="RefSeq" id="WP_060749711.1">
    <property type="nucleotide sequence ID" value="NZ_LRPH01000035.1"/>
</dbReference>
<evidence type="ECO:0000313" key="3">
    <source>
        <dbReference type="Proteomes" id="UP000065797"/>
    </source>
</evidence>
<dbReference type="AlphaFoldDB" id="A0A109GEV6"/>
<dbReference type="Proteomes" id="UP000065797">
    <property type="component" value="Unassembled WGS sequence"/>
</dbReference>
<evidence type="ECO:0000313" key="2">
    <source>
        <dbReference type="EMBL" id="KWU65525.1"/>
    </source>
</evidence>
<protein>
    <submittedName>
        <fullName evidence="2">Uncharacterized protein</fullName>
    </submittedName>
</protein>
<keyword evidence="1" id="KW-0472">Membrane</keyword>
<keyword evidence="1" id="KW-1133">Transmembrane helix</keyword>
<sequence length="74" mass="8672">MVDNYINEKDHLFYKKRFYNVLASIPLVVITLIVTYLSGLGLTFFVTLTGVSVITLLIQFIYYYSNWKKSLQKI</sequence>
<proteinExistence type="predicted"/>
<name>A0A109GEV6_BACMY</name>
<organism evidence="2 3">
    <name type="scientific">Bacillus mycoides</name>
    <dbReference type="NCBI Taxonomy" id="1405"/>
    <lineage>
        <taxon>Bacteria</taxon>
        <taxon>Bacillati</taxon>
        <taxon>Bacillota</taxon>
        <taxon>Bacilli</taxon>
        <taxon>Bacillales</taxon>
        <taxon>Bacillaceae</taxon>
        <taxon>Bacillus</taxon>
        <taxon>Bacillus cereus group</taxon>
    </lineage>
</organism>
<evidence type="ECO:0000256" key="1">
    <source>
        <dbReference type="SAM" id="Phobius"/>
    </source>
</evidence>
<feature type="transmembrane region" description="Helical" evidence="1">
    <location>
        <begin position="18"/>
        <end position="38"/>
    </location>
</feature>
<comment type="caution">
    <text evidence="2">The sequence shown here is derived from an EMBL/GenBank/DDBJ whole genome shotgun (WGS) entry which is preliminary data.</text>
</comment>
<accession>A0A109GEV6</accession>
<feature type="transmembrane region" description="Helical" evidence="1">
    <location>
        <begin position="44"/>
        <end position="64"/>
    </location>
</feature>
<keyword evidence="1" id="KW-0812">Transmembrane</keyword>
<reference evidence="2 3" key="1">
    <citation type="submission" date="2016-01" db="EMBL/GenBank/DDBJ databases">
        <authorList>
            <person name="McClelland M."/>
            <person name="Jain A."/>
            <person name="Saraogi P."/>
            <person name="Mendelson R."/>
            <person name="Westerman R."/>
            <person name="SanMiguel P."/>
            <person name="Csonka L."/>
        </authorList>
    </citation>
    <scope>NUCLEOTIDE SEQUENCE [LARGE SCALE GENOMIC DNA]</scope>
    <source>
        <strain evidence="2 3">PE8-15</strain>
    </source>
</reference>
<dbReference type="EMBL" id="LRPH01000035">
    <property type="protein sequence ID" value="KWU65525.1"/>
    <property type="molecule type" value="Genomic_DNA"/>
</dbReference>
<gene>
    <name evidence="2" type="ORF">AWW70_09860</name>
</gene>